<dbReference type="Proteomes" id="UP001501358">
    <property type="component" value="Unassembled WGS sequence"/>
</dbReference>
<evidence type="ECO:0000259" key="2">
    <source>
        <dbReference type="Pfam" id="PF13581"/>
    </source>
</evidence>
<keyword evidence="4" id="KW-1185">Reference proteome</keyword>
<dbReference type="RefSeq" id="WP_344381651.1">
    <property type="nucleotide sequence ID" value="NZ_BAAATA010000003.1"/>
</dbReference>
<keyword evidence="1" id="KW-0418">Kinase</keyword>
<feature type="domain" description="Histidine kinase/HSP90-like ATPase" evidence="2">
    <location>
        <begin position="25"/>
        <end position="134"/>
    </location>
</feature>
<protein>
    <recommendedName>
        <fullName evidence="2">Histidine kinase/HSP90-like ATPase domain-containing protein</fullName>
    </recommendedName>
</protein>
<dbReference type="Pfam" id="PF13581">
    <property type="entry name" value="HATPase_c_2"/>
    <property type="match status" value="1"/>
</dbReference>
<dbReference type="CDD" id="cd16936">
    <property type="entry name" value="HATPase_RsbW-like"/>
    <property type="match status" value="1"/>
</dbReference>
<keyword evidence="1" id="KW-0723">Serine/threonine-protein kinase</keyword>
<dbReference type="EMBL" id="BAAATA010000003">
    <property type="protein sequence ID" value="GAA2474013.1"/>
    <property type="molecule type" value="Genomic_DNA"/>
</dbReference>
<proteinExistence type="predicted"/>
<dbReference type="InterPro" id="IPR050267">
    <property type="entry name" value="Anti-sigma-factor_SerPK"/>
</dbReference>
<sequence>MPSPSPSHSAAAQRAARFEMSLRVDPATIHRVRRLVRDRLVEWERADHVREAVFGVGELLANVHKHVPGGRCVLDVRRTPGGVRVAVRDGDPRMPVVRQPEWDSEDGRGLFLLVHSVHDWGAVRLPGGKEVWFTTGPDDAEY</sequence>
<evidence type="ECO:0000313" key="4">
    <source>
        <dbReference type="Proteomes" id="UP001501358"/>
    </source>
</evidence>
<dbReference type="SUPFAM" id="SSF55874">
    <property type="entry name" value="ATPase domain of HSP90 chaperone/DNA topoisomerase II/histidine kinase"/>
    <property type="match status" value="1"/>
</dbReference>
<evidence type="ECO:0000313" key="3">
    <source>
        <dbReference type="EMBL" id="GAA2474013.1"/>
    </source>
</evidence>
<dbReference type="PANTHER" id="PTHR35526">
    <property type="entry name" value="ANTI-SIGMA-F FACTOR RSBW-RELATED"/>
    <property type="match status" value="1"/>
</dbReference>
<accession>A0ABN3L1W4</accession>
<gene>
    <name evidence="3" type="ORF">GCM10010406_07480</name>
</gene>
<keyword evidence="1" id="KW-0808">Transferase</keyword>
<dbReference type="PANTHER" id="PTHR35526:SF3">
    <property type="entry name" value="ANTI-SIGMA-F FACTOR RSBW"/>
    <property type="match status" value="1"/>
</dbReference>
<dbReference type="InterPro" id="IPR003594">
    <property type="entry name" value="HATPase_dom"/>
</dbReference>
<reference evidence="3 4" key="1">
    <citation type="journal article" date="2019" name="Int. J. Syst. Evol. Microbiol.">
        <title>The Global Catalogue of Microorganisms (GCM) 10K type strain sequencing project: providing services to taxonomists for standard genome sequencing and annotation.</title>
        <authorList>
            <consortium name="The Broad Institute Genomics Platform"/>
            <consortium name="The Broad Institute Genome Sequencing Center for Infectious Disease"/>
            <person name="Wu L."/>
            <person name="Ma J."/>
        </authorList>
    </citation>
    <scope>NUCLEOTIDE SEQUENCE [LARGE SCALE GENOMIC DNA]</scope>
    <source>
        <strain evidence="3 4">JCM 6307</strain>
    </source>
</reference>
<dbReference type="Gene3D" id="3.30.565.10">
    <property type="entry name" value="Histidine kinase-like ATPase, C-terminal domain"/>
    <property type="match status" value="1"/>
</dbReference>
<organism evidence="3 4">
    <name type="scientific">Streptomyces thermolineatus</name>
    <dbReference type="NCBI Taxonomy" id="44033"/>
    <lineage>
        <taxon>Bacteria</taxon>
        <taxon>Bacillati</taxon>
        <taxon>Actinomycetota</taxon>
        <taxon>Actinomycetes</taxon>
        <taxon>Kitasatosporales</taxon>
        <taxon>Streptomycetaceae</taxon>
        <taxon>Streptomyces</taxon>
    </lineage>
</organism>
<comment type="caution">
    <text evidence="3">The sequence shown here is derived from an EMBL/GenBank/DDBJ whole genome shotgun (WGS) entry which is preliminary data.</text>
</comment>
<dbReference type="InterPro" id="IPR036890">
    <property type="entry name" value="HATPase_C_sf"/>
</dbReference>
<evidence type="ECO:0000256" key="1">
    <source>
        <dbReference type="ARBA" id="ARBA00022527"/>
    </source>
</evidence>
<name>A0ABN3L1W4_9ACTN</name>